<proteinExistence type="predicted"/>
<protein>
    <submittedName>
        <fullName evidence="1">Uncharacterized protein</fullName>
    </submittedName>
</protein>
<dbReference type="EMBL" id="RJKM01000001">
    <property type="protein sequence ID" value="ROP38192.1"/>
    <property type="molecule type" value="Genomic_DNA"/>
</dbReference>
<evidence type="ECO:0000313" key="1">
    <source>
        <dbReference type="EMBL" id="ROP38192.1"/>
    </source>
</evidence>
<dbReference type="Proteomes" id="UP000268727">
    <property type="component" value="Unassembled WGS sequence"/>
</dbReference>
<evidence type="ECO:0000313" key="2">
    <source>
        <dbReference type="Proteomes" id="UP000268727"/>
    </source>
</evidence>
<dbReference type="RefSeq" id="WP_123743881.1">
    <property type="nucleotide sequence ID" value="NZ_RJKM01000001.1"/>
</dbReference>
<organism evidence="1 2">
    <name type="scientific">Saccharothrix texasensis</name>
    <dbReference type="NCBI Taxonomy" id="103734"/>
    <lineage>
        <taxon>Bacteria</taxon>
        <taxon>Bacillati</taxon>
        <taxon>Actinomycetota</taxon>
        <taxon>Actinomycetes</taxon>
        <taxon>Pseudonocardiales</taxon>
        <taxon>Pseudonocardiaceae</taxon>
        <taxon>Saccharothrix</taxon>
    </lineage>
</organism>
<dbReference type="OrthoDB" id="3822696at2"/>
<name>A0A3N1H7F9_9PSEU</name>
<comment type="caution">
    <text evidence="1">The sequence shown here is derived from an EMBL/GenBank/DDBJ whole genome shotgun (WGS) entry which is preliminary data.</text>
</comment>
<gene>
    <name evidence="1" type="ORF">EDD40_3533</name>
</gene>
<sequence length="202" mass="22840">MPEKFGNDERAALIMLMLADRDVPNVELDRELKVRLGKDGRDRLNDLGLLRSWTEKRRIWHRITDEGISWCMDDLAAGDPPSKSGPLSRAHFTVLKRFIQYHKRRGTLAEVIRSGADLESVIRAAYLALSVKPQDWVRLAKLRPELNGADKEEVDAVLLGMFKAGEVHLVPESNRKVLTEVDHAAAIRIGSEDKHLMAIEES</sequence>
<dbReference type="AlphaFoldDB" id="A0A3N1H7F9"/>
<keyword evidence="2" id="KW-1185">Reference proteome</keyword>
<reference evidence="1 2" key="1">
    <citation type="submission" date="2018-11" db="EMBL/GenBank/DDBJ databases">
        <title>Sequencing the genomes of 1000 actinobacteria strains.</title>
        <authorList>
            <person name="Klenk H.-P."/>
        </authorList>
    </citation>
    <scope>NUCLEOTIDE SEQUENCE [LARGE SCALE GENOMIC DNA]</scope>
    <source>
        <strain evidence="1 2">DSM 44231</strain>
    </source>
</reference>
<accession>A0A3N1H7F9</accession>